<reference evidence="1 2" key="1">
    <citation type="submission" date="2019-02" db="EMBL/GenBank/DDBJ databases">
        <title>Deep-cultivation of Planctomycetes and their phenomic and genomic characterization uncovers novel biology.</title>
        <authorList>
            <person name="Wiegand S."/>
            <person name="Jogler M."/>
            <person name="Boedeker C."/>
            <person name="Pinto D."/>
            <person name="Vollmers J."/>
            <person name="Rivas-Marin E."/>
            <person name="Kohn T."/>
            <person name="Peeters S.H."/>
            <person name="Heuer A."/>
            <person name="Rast P."/>
            <person name="Oberbeckmann S."/>
            <person name="Bunk B."/>
            <person name="Jeske O."/>
            <person name="Meyerdierks A."/>
            <person name="Storesund J.E."/>
            <person name="Kallscheuer N."/>
            <person name="Luecker S."/>
            <person name="Lage O.M."/>
            <person name="Pohl T."/>
            <person name="Merkel B.J."/>
            <person name="Hornburger P."/>
            <person name="Mueller R.-W."/>
            <person name="Bruemmer F."/>
            <person name="Labrenz M."/>
            <person name="Spormann A.M."/>
            <person name="Op Den Camp H."/>
            <person name="Overmann J."/>
            <person name="Amann R."/>
            <person name="Jetten M.S.M."/>
            <person name="Mascher T."/>
            <person name="Medema M.H."/>
            <person name="Devos D.P."/>
            <person name="Kaster A.-K."/>
            <person name="Ovreas L."/>
            <person name="Rohde M."/>
            <person name="Galperin M.Y."/>
            <person name="Jogler C."/>
        </authorList>
    </citation>
    <scope>NUCLEOTIDE SEQUENCE [LARGE SCALE GENOMIC DNA]</scope>
    <source>
        <strain evidence="1 2">Pla52o</strain>
    </source>
</reference>
<protein>
    <submittedName>
        <fullName evidence="1">Uncharacterized protein</fullName>
    </submittedName>
</protein>
<sequence>MGKDLIWSEWIAKLDRQAKFPPRRGGGVGRSVFKLALGGHDTISSTFMLPRSPSSRHVIETKAFP</sequence>
<evidence type="ECO:0000313" key="2">
    <source>
        <dbReference type="Proteomes" id="UP000316304"/>
    </source>
</evidence>
<gene>
    <name evidence="1" type="ORF">Pla52o_37180</name>
</gene>
<organism evidence="1 2">
    <name type="scientific">Novipirellula galeiformis</name>
    <dbReference type="NCBI Taxonomy" id="2528004"/>
    <lineage>
        <taxon>Bacteria</taxon>
        <taxon>Pseudomonadati</taxon>
        <taxon>Planctomycetota</taxon>
        <taxon>Planctomycetia</taxon>
        <taxon>Pirellulales</taxon>
        <taxon>Pirellulaceae</taxon>
        <taxon>Novipirellula</taxon>
    </lineage>
</organism>
<dbReference type="EMBL" id="SJPT01000006">
    <property type="protein sequence ID" value="TWU21531.1"/>
    <property type="molecule type" value="Genomic_DNA"/>
</dbReference>
<proteinExistence type="predicted"/>
<comment type="caution">
    <text evidence="1">The sequence shown here is derived from an EMBL/GenBank/DDBJ whole genome shotgun (WGS) entry which is preliminary data.</text>
</comment>
<name>A0A5C6CDN3_9BACT</name>
<accession>A0A5C6CDN3</accession>
<dbReference type="Proteomes" id="UP000316304">
    <property type="component" value="Unassembled WGS sequence"/>
</dbReference>
<keyword evidence="2" id="KW-1185">Reference proteome</keyword>
<evidence type="ECO:0000313" key="1">
    <source>
        <dbReference type="EMBL" id="TWU21531.1"/>
    </source>
</evidence>
<dbReference type="AlphaFoldDB" id="A0A5C6CDN3"/>